<evidence type="ECO:0000313" key="3">
    <source>
        <dbReference type="EMBL" id="MBZ4039748.1"/>
    </source>
</evidence>
<protein>
    <submittedName>
        <fullName evidence="3">DNA-binding domain-containing protein</fullName>
    </submittedName>
</protein>
<proteinExistence type="predicted"/>
<evidence type="ECO:0000313" key="4">
    <source>
        <dbReference type="Proteomes" id="UP001430954"/>
    </source>
</evidence>
<name>A0ABS7T7A9_9GAMM</name>
<keyword evidence="4" id="KW-1185">Reference proteome</keyword>
<dbReference type="Gene3D" id="3.90.930.50">
    <property type="match status" value="1"/>
</dbReference>
<dbReference type="InterPro" id="IPR018640">
    <property type="entry name" value="DUF2063"/>
</dbReference>
<feature type="domain" description="NGO1945-like C-terminal" evidence="2">
    <location>
        <begin position="150"/>
        <end position="245"/>
    </location>
</feature>
<feature type="domain" description="Putative DNA-binding" evidence="1">
    <location>
        <begin position="13"/>
        <end position="98"/>
    </location>
</feature>
<dbReference type="InterPro" id="IPR054098">
    <property type="entry name" value="NGO1945-like_C"/>
</dbReference>
<dbReference type="GO" id="GO:0003677">
    <property type="term" value="F:DNA binding"/>
    <property type="evidence" value="ECO:0007669"/>
    <property type="project" value="UniProtKB-KW"/>
</dbReference>
<accession>A0ABS7T7A9</accession>
<evidence type="ECO:0000259" key="2">
    <source>
        <dbReference type="Pfam" id="PF22106"/>
    </source>
</evidence>
<dbReference type="EMBL" id="JAINZW010000004">
    <property type="protein sequence ID" value="MBZ4039748.1"/>
    <property type="molecule type" value="Genomic_DNA"/>
</dbReference>
<comment type="caution">
    <text evidence="3">The sequence shown here is derived from an EMBL/GenBank/DDBJ whole genome shotgun (WGS) entry which is preliminary data.</text>
</comment>
<sequence>MPPADVPATLRDQQLRLTRHLRDPNGQPAPGGIEDRRLQVYRDLLFNNLASLLAGNFPVIRKLLGEDGWTTLVRAFYRDHRCQTPLFPEVPREFLRYLEATPGITPAFLPELAHYEWVELALQIHEARAPAITNPPDDGASLLDDPLTVSPLAWPLAYRWPVHRIGPGFQPDEPPPQPTLLLLRREPDGTVRFSELSPLAWRLLERIGAEPALSGRDHLLALADEAQAADRDGFLAQGAALLRQMQASGVIHTAPPDLA</sequence>
<gene>
    <name evidence="3" type="ORF">K6753_09390</name>
</gene>
<dbReference type="Pfam" id="PF09836">
    <property type="entry name" value="DUF2063"/>
    <property type="match status" value="1"/>
</dbReference>
<dbReference type="Proteomes" id="UP001430954">
    <property type="component" value="Unassembled WGS sequence"/>
</dbReference>
<dbReference type="Gene3D" id="1.10.150.690">
    <property type="entry name" value="DUF2063"/>
    <property type="match status" value="1"/>
</dbReference>
<dbReference type="RefSeq" id="WP_223676205.1">
    <property type="nucleotide sequence ID" value="NZ_JAINZW010000004.1"/>
</dbReference>
<keyword evidence="3" id="KW-0238">DNA-binding</keyword>
<evidence type="ECO:0000259" key="1">
    <source>
        <dbReference type="Pfam" id="PF09836"/>
    </source>
</evidence>
<dbReference type="InterPro" id="IPR044922">
    <property type="entry name" value="DUF2063_N_sf"/>
</dbReference>
<dbReference type="Pfam" id="PF22106">
    <property type="entry name" value="NGO1945_C"/>
    <property type="match status" value="1"/>
</dbReference>
<organism evidence="3 4">
    <name type="scientific">Novilysobacter selenitireducens</name>
    <dbReference type="NCBI Taxonomy" id="2872639"/>
    <lineage>
        <taxon>Bacteria</taxon>
        <taxon>Pseudomonadati</taxon>
        <taxon>Pseudomonadota</taxon>
        <taxon>Gammaproteobacteria</taxon>
        <taxon>Lysobacterales</taxon>
        <taxon>Lysobacteraceae</taxon>
        <taxon>Novilysobacter</taxon>
    </lineage>
</organism>
<reference evidence="3 4" key="1">
    <citation type="submission" date="2021-09" db="EMBL/GenBank/DDBJ databases">
        <title>Lysobacter sp. 13A isolated from the river sediment.</title>
        <authorList>
            <person name="Liu H."/>
            <person name="Li S."/>
            <person name="Mao S."/>
        </authorList>
    </citation>
    <scope>NUCLEOTIDE SEQUENCE [LARGE SCALE GENOMIC DNA]</scope>
    <source>
        <strain evidence="3 4">13A</strain>
    </source>
</reference>